<comment type="caution">
    <text evidence="2">The sequence shown here is derived from an EMBL/GenBank/DDBJ whole genome shotgun (WGS) entry which is preliminary data.</text>
</comment>
<feature type="domain" description="Thioredoxin" evidence="1">
    <location>
        <begin position="50"/>
        <end position="175"/>
    </location>
</feature>
<dbReference type="Proteomes" id="UP001318860">
    <property type="component" value="Unassembled WGS sequence"/>
</dbReference>
<protein>
    <recommendedName>
        <fullName evidence="1">Thioredoxin domain-containing protein</fullName>
    </recommendedName>
</protein>
<dbReference type="InterPro" id="IPR013766">
    <property type="entry name" value="Thioredoxin_domain"/>
</dbReference>
<dbReference type="SUPFAM" id="SSF52833">
    <property type="entry name" value="Thioredoxin-like"/>
    <property type="match status" value="1"/>
</dbReference>
<accession>A0ABR0WMQ9</accession>
<dbReference type="PANTHER" id="PTHR10438">
    <property type="entry name" value="THIOREDOXIN"/>
    <property type="match status" value="1"/>
</dbReference>
<dbReference type="InterPro" id="IPR036249">
    <property type="entry name" value="Thioredoxin-like_sf"/>
</dbReference>
<evidence type="ECO:0000313" key="2">
    <source>
        <dbReference type="EMBL" id="KAK6148158.1"/>
    </source>
</evidence>
<dbReference type="CDD" id="cd02947">
    <property type="entry name" value="TRX_family"/>
    <property type="match status" value="1"/>
</dbReference>
<dbReference type="EMBL" id="JABTTQ020000010">
    <property type="protein sequence ID" value="KAK6148158.1"/>
    <property type="molecule type" value="Genomic_DNA"/>
</dbReference>
<evidence type="ECO:0000313" key="3">
    <source>
        <dbReference type="Proteomes" id="UP001318860"/>
    </source>
</evidence>
<organism evidence="2 3">
    <name type="scientific">Rehmannia glutinosa</name>
    <name type="common">Chinese foxglove</name>
    <dbReference type="NCBI Taxonomy" id="99300"/>
    <lineage>
        <taxon>Eukaryota</taxon>
        <taxon>Viridiplantae</taxon>
        <taxon>Streptophyta</taxon>
        <taxon>Embryophyta</taxon>
        <taxon>Tracheophyta</taxon>
        <taxon>Spermatophyta</taxon>
        <taxon>Magnoliopsida</taxon>
        <taxon>eudicotyledons</taxon>
        <taxon>Gunneridae</taxon>
        <taxon>Pentapetalae</taxon>
        <taxon>asterids</taxon>
        <taxon>lamiids</taxon>
        <taxon>Lamiales</taxon>
        <taxon>Orobanchaceae</taxon>
        <taxon>Rehmannieae</taxon>
        <taxon>Rehmannia</taxon>
    </lineage>
</organism>
<evidence type="ECO:0000259" key="1">
    <source>
        <dbReference type="PROSITE" id="PS51352"/>
    </source>
</evidence>
<dbReference type="PANTHER" id="PTHR10438:SF425">
    <property type="entry name" value="THIOREDOXIN H1"/>
    <property type="match status" value="1"/>
</dbReference>
<keyword evidence="3" id="KW-1185">Reference proteome</keyword>
<dbReference type="PROSITE" id="PS51352">
    <property type="entry name" value="THIOREDOXIN_2"/>
    <property type="match status" value="1"/>
</dbReference>
<dbReference type="PROSITE" id="PS00194">
    <property type="entry name" value="THIOREDOXIN_1"/>
    <property type="match status" value="1"/>
</dbReference>
<reference evidence="2 3" key="1">
    <citation type="journal article" date="2021" name="Comput. Struct. Biotechnol. J.">
        <title>De novo genome assembly of the potent medicinal plant Rehmannia glutinosa using nanopore technology.</title>
        <authorList>
            <person name="Ma L."/>
            <person name="Dong C."/>
            <person name="Song C."/>
            <person name="Wang X."/>
            <person name="Zheng X."/>
            <person name="Niu Y."/>
            <person name="Chen S."/>
            <person name="Feng W."/>
        </authorList>
    </citation>
    <scope>NUCLEOTIDE SEQUENCE [LARGE SCALE GENOMIC DNA]</scope>
    <source>
        <strain evidence="2">DH-2019</strain>
    </source>
</reference>
<dbReference type="PRINTS" id="PR00421">
    <property type="entry name" value="THIOREDOXIN"/>
</dbReference>
<dbReference type="InterPro" id="IPR017937">
    <property type="entry name" value="Thioredoxin_CS"/>
</dbReference>
<dbReference type="Gene3D" id="3.40.30.10">
    <property type="entry name" value="Glutaredoxin"/>
    <property type="match status" value="1"/>
</dbReference>
<sequence>MLSIPANSAQTHDHVHGHDQIVCVCSSLFFLQSSRHTTVCMGTSRSCALLREREREEEMATSSESEGQMISCHTVEAWDEQLQKGTDNKKLIVVDFTISWCGPCRFITPFFAELAKKLPNVTILKVDVDELKSVASDWAVEAMPTFIFLQEGEILDRVVGAKKQELQQTIVKHLNLVTA</sequence>
<gene>
    <name evidence="2" type="ORF">DH2020_019070</name>
</gene>
<dbReference type="InterPro" id="IPR050620">
    <property type="entry name" value="Thioredoxin_H-type-like"/>
</dbReference>
<proteinExistence type="predicted"/>
<dbReference type="Pfam" id="PF00085">
    <property type="entry name" value="Thioredoxin"/>
    <property type="match status" value="1"/>
</dbReference>
<name>A0ABR0WMQ9_REHGL</name>